<dbReference type="Gene3D" id="3.30.300.30">
    <property type="match status" value="1"/>
</dbReference>
<feature type="domain" description="AMP-binding enzyme C-terminal" evidence="3">
    <location>
        <begin position="20"/>
        <end position="92"/>
    </location>
</feature>
<dbReference type="AlphaFoldDB" id="A0A553JJJ8"/>
<protein>
    <recommendedName>
        <fullName evidence="3">AMP-binding enzyme C-terminal domain-containing protein</fullName>
    </recommendedName>
</protein>
<evidence type="ECO:0000313" key="4">
    <source>
        <dbReference type="EMBL" id="TRY12639.1"/>
    </source>
</evidence>
<dbReference type="GO" id="GO:0031956">
    <property type="term" value="F:medium-chain fatty acid-CoA ligase activity"/>
    <property type="evidence" value="ECO:0007669"/>
    <property type="project" value="TreeGrafter"/>
</dbReference>
<dbReference type="Pfam" id="PF13193">
    <property type="entry name" value="AMP-binding_C"/>
    <property type="match status" value="1"/>
</dbReference>
<gene>
    <name evidence="4" type="ORF">FN961_19445</name>
</gene>
<dbReference type="SUPFAM" id="SSF56801">
    <property type="entry name" value="Acetyl-CoA synthetase-like"/>
    <property type="match status" value="1"/>
</dbReference>
<evidence type="ECO:0000256" key="2">
    <source>
        <dbReference type="ARBA" id="ARBA00022598"/>
    </source>
</evidence>
<evidence type="ECO:0000256" key="1">
    <source>
        <dbReference type="ARBA" id="ARBA00006432"/>
    </source>
</evidence>
<reference evidence="5" key="1">
    <citation type="submission" date="2019-07" db="EMBL/GenBank/DDBJ databases">
        <title>Shewanella sp. YLB-08 draft genomic sequence.</title>
        <authorList>
            <person name="Yu L."/>
        </authorList>
    </citation>
    <scope>NUCLEOTIDE SEQUENCE [LARGE SCALE GENOMIC DNA]</scope>
    <source>
        <strain evidence="5">JCM 20706</strain>
    </source>
</reference>
<accession>A0A553JJJ8</accession>
<dbReference type="InterPro" id="IPR025110">
    <property type="entry name" value="AMP-bd_C"/>
</dbReference>
<sequence length="109" mass="12329">MSLFEEGGYINRLPARRSLAVLIEHNAIAQCAVIGVNDERMGEVGCAYIVRIPDQTIDDAELISWCRTRMANYKVPRYVRFIDQMPVNASNKIIKAQLSDHFSAQMDVV</sequence>
<proteinExistence type="inferred from homology"/>
<dbReference type="RefSeq" id="WP_144041843.1">
    <property type="nucleotide sequence ID" value="NZ_BMPL01000028.1"/>
</dbReference>
<keyword evidence="5" id="KW-1185">Reference proteome</keyword>
<dbReference type="OrthoDB" id="9803968at2"/>
<comment type="caution">
    <text evidence="4">The sequence shown here is derived from an EMBL/GenBank/DDBJ whole genome shotgun (WGS) entry which is preliminary data.</text>
</comment>
<comment type="similarity">
    <text evidence="1">Belongs to the ATP-dependent AMP-binding enzyme family.</text>
</comment>
<dbReference type="GO" id="GO:0006631">
    <property type="term" value="P:fatty acid metabolic process"/>
    <property type="evidence" value="ECO:0007669"/>
    <property type="project" value="TreeGrafter"/>
</dbReference>
<dbReference type="PANTHER" id="PTHR43201:SF5">
    <property type="entry name" value="MEDIUM-CHAIN ACYL-COA LIGASE ACSF2, MITOCHONDRIAL"/>
    <property type="match status" value="1"/>
</dbReference>
<name>A0A553JJJ8_SHEHA</name>
<dbReference type="PANTHER" id="PTHR43201">
    <property type="entry name" value="ACYL-COA SYNTHETASE"/>
    <property type="match status" value="1"/>
</dbReference>
<dbReference type="Proteomes" id="UP000318126">
    <property type="component" value="Unassembled WGS sequence"/>
</dbReference>
<keyword evidence="2" id="KW-0436">Ligase</keyword>
<dbReference type="InterPro" id="IPR045851">
    <property type="entry name" value="AMP-bd_C_sf"/>
</dbReference>
<evidence type="ECO:0000259" key="3">
    <source>
        <dbReference type="Pfam" id="PF13193"/>
    </source>
</evidence>
<dbReference type="EMBL" id="VKGK01000029">
    <property type="protein sequence ID" value="TRY12639.1"/>
    <property type="molecule type" value="Genomic_DNA"/>
</dbReference>
<evidence type="ECO:0000313" key="5">
    <source>
        <dbReference type="Proteomes" id="UP000318126"/>
    </source>
</evidence>
<organism evidence="4 5">
    <name type="scientific">Shewanella hanedai</name>
    <name type="common">Alteromonas hanedai</name>
    <dbReference type="NCBI Taxonomy" id="25"/>
    <lineage>
        <taxon>Bacteria</taxon>
        <taxon>Pseudomonadati</taxon>
        <taxon>Pseudomonadota</taxon>
        <taxon>Gammaproteobacteria</taxon>
        <taxon>Alteromonadales</taxon>
        <taxon>Shewanellaceae</taxon>
        <taxon>Shewanella</taxon>
    </lineage>
</organism>